<dbReference type="InterPro" id="IPR029787">
    <property type="entry name" value="Nucleotide_cyclase"/>
</dbReference>
<feature type="domain" description="GGDEF" evidence="4">
    <location>
        <begin position="426"/>
        <end position="559"/>
    </location>
</feature>
<dbReference type="CDD" id="cd01949">
    <property type="entry name" value="GGDEF"/>
    <property type="match status" value="1"/>
</dbReference>
<dbReference type="SUPFAM" id="SSF141868">
    <property type="entry name" value="EAL domain-like"/>
    <property type="match status" value="1"/>
</dbReference>
<dbReference type="InterPro" id="IPR000700">
    <property type="entry name" value="PAS-assoc_C"/>
</dbReference>
<dbReference type="InterPro" id="IPR035965">
    <property type="entry name" value="PAS-like_dom_sf"/>
</dbReference>
<evidence type="ECO:0000259" key="4">
    <source>
        <dbReference type="PROSITE" id="PS50887"/>
    </source>
</evidence>
<dbReference type="PANTHER" id="PTHR44757:SF2">
    <property type="entry name" value="BIOFILM ARCHITECTURE MAINTENANCE PROTEIN MBAA"/>
    <property type="match status" value="1"/>
</dbReference>
<dbReference type="SMART" id="SM00267">
    <property type="entry name" value="GGDEF"/>
    <property type="match status" value="1"/>
</dbReference>
<dbReference type="PANTHER" id="PTHR44757">
    <property type="entry name" value="DIGUANYLATE CYCLASE DGCP"/>
    <property type="match status" value="1"/>
</dbReference>
<dbReference type="InterPro" id="IPR013655">
    <property type="entry name" value="PAS_fold_3"/>
</dbReference>
<accession>A0A1W1B9P5</accession>
<dbReference type="InterPro" id="IPR001610">
    <property type="entry name" value="PAC"/>
</dbReference>
<dbReference type="NCBIfam" id="TIGR00229">
    <property type="entry name" value="sensory_box"/>
    <property type="match status" value="2"/>
</dbReference>
<dbReference type="CDD" id="cd00130">
    <property type="entry name" value="PAS"/>
    <property type="match status" value="1"/>
</dbReference>
<dbReference type="SMART" id="SM00086">
    <property type="entry name" value="PAC"/>
    <property type="match status" value="2"/>
</dbReference>
<dbReference type="Pfam" id="PF08447">
    <property type="entry name" value="PAS_3"/>
    <property type="match status" value="1"/>
</dbReference>
<feature type="domain" description="PAS" evidence="1">
    <location>
        <begin position="143"/>
        <end position="187"/>
    </location>
</feature>
<evidence type="ECO:0000259" key="1">
    <source>
        <dbReference type="PROSITE" id="PS50112"/>
    </source>
</evidence>
<dbReference type="Gene3D" id="3.30.450.20">
    <property type="entry name" value="PAS domain"/>
    <property type="match status" value="3"/>
</dbReference>
<dbReference type="InterPro" id="IPR000160">
    <property type="entry name" value="GGDEF_dom"/>
</dbReference>
<reference evidence="5" key="1">
    <citation type="submission" date="2016-10" db="EMBL/GenBank/DDBJ databases">
        <authorList>
            <person name="de Groot N.N."/>
        </authorList>
    </citation>
    <scope>NUCLEOTIDE SEQUENCE</scope>
</reference>
<dbReference type="PROSITE" id="PS50113">
    <property type="entry name" value="PAC"/>
    <property type="match status" value="2"/>
</dbReference>
<dbReference type="InterPro" id="IPR000014">
    <property type="entry name" value="PAS"/>
</dbReference>
<dbReference type="Pfam" id="PF00990">
    <property type="entry name" value="GGDEF"/>
    <property type="match status" value="1"/>
</dbReference>
<dbReference type="Pfam" id="PF00563">
    <property type="entry name" value="EAL"/>
    <property type="match status" value="1"/>
</dbReference>
<dbReference type="InterPro" id="IPR043128">
    <property type="entry name" value="Rev_trsase/Diguanyl_cyclase"/>
</dbReference>
<protein>
    <submittedName>
        <fullName evidence="5">Diguanylate cyclase/phosphodiesterase (GGDEF &amp; EAL domains) with PAS/PAC sensor(S)</fullName>
    </submittedName>
</protein>
<dbReference type="Gene3D" id="3.30.70.270">
    <property type="match status" value="1"/>
</dbReference>
<evidence type="ECO:0000259" key="3">
    <source>
        <dbReference type="PROSITE" id="PS50883"/>
    </source>
</evidence>
<organism evidence="5">
    <name type="scientific">hydrothermal vent metagenome</name>
    <dbReference type="NCBI Taxonomy" id="652676"/>
    <lineage>
        <taxon>unclassified sequences</taxon>
        <taxon>metagenomes</taxon>
        <taxon>ecological metagenomes</taxon>
    </lineage>
</organism>
<dbReference type="Pfam" id="PF13426">
    <property type="entry name" value="PAS_9"/>
    <property type="match status" value="2"/>
</dbReference>
<dbReference type="AlphaFoldDB" id="A0A1W1B9P5"/>
<dbReference type="SMART" id="SM00052">
    <property type="entry name" value="EAL"/>
    <property type="match status" value="1"/>
</dbReference>
<dbReference type="SUPFAM" id="SSF55073">
    <property type="entry name" value="Nucleotide cyclase"/>
    <property type="match status" value="1"/>
</dbReference>
<feature type="domain" description="PAS" evidence="1">
    <location>
        <begin position="263"/>
        <end position="326"/>
    </location>
</feature>
<dbReference type="PROSITE" id="PS50112">
    <property type="entry name" value="PAS"/>
    <property type="match status" value="2"/>
</dbReference>
<feature type="domain" description="PAC" evidence="2">
    <location>
        <begin position="335"/>
        <end position="387"/>
    </location>
</feature>
<evidence type="ECO:0000313" key="5">
    <source>
        <dbReference type="EMBL" id="SFV50148.1"/>
    </source>
</evidence>
<dbReference type="NCBIfam" id="TIGR00254">
    <property type="entry name" value="GGDEF"/>
    <property type="match status" value="1"/>
</dbReference>
<name>A0A1W1B9P5_9ZZZZ</name>
<dbReference type="InterPro" id="IPR001633">
    <property type="entry name" value="EAL_dom"/>
</dbReference>
<dbReference type="SMART" id="SM00091">
    <property type="entry name" value="PAS"/>
    <property type="match status" value="3"/>
</dbReference>
<dbReference type="FunFam" id="3.30.70.270:FF:000001">
    <property type="entry name" value="Diguanylate cyclase domain protein"/>
    <property type="match status" value="1"/>
</dbReference>
<dbReference type="InterPro" id="IPR052155">
    <property type="entry name" value="Biofilm_reg_signaling"/>
</dbReference>
<proteinExistence type="predicted"/>
<dbReference type="Gene3D" id="3.20.20.450">
    <property type="entry name" value="EAL domain"/>
    <property type="match status" value="1"/>
</dbReference>
<dbReference type="SUPFAM" id="SSF55785">
    <property type="entry name" value="PYP-like sensor domain (PAS domain)"/>
    <property type="match status" value="3"/>
</dbReference>
<evidence type="ECO:0000259" key="2">
    <source>
        <dbReference type="PROSITE" id="PS50113"/>
    </source>
</evidence>
<feature type="domain" description="PAC" evidence="2">
    <location>
        <begin position="94"/>
        <end position="146"/>
    </location>
</feature>
<feature type="domain" description="EAL" evidence="3">
    <location>
        <begin position="568"/>
        <end position="818"/>
    </location>
</feature>
<dbReference type="CDD" id="cd01948">
    <property type="entry name" value="EAL"/>
    <property type="match status" value="1"/>
</dbReference>
<dbReference type="FunFam" id="3.20.20.450:FF:000001">
    <property type="entry name" value="Cyclic di-GMP phosphodiesterase yahA"/>
    <property type="match status" value="1"/>
</dbReference>
<dbReference type="EMBL" id="FPHF01000005">
    <property type="protein sequence ID" value="SFV50148.1"/>
    <property type="molecule type" value="Genomic_DNA"/>
</dbReference>
<dbReference type="PROSITE" id="PS50883">
    <property type="entry name" value="EAL"/>
    <property type="match status" value="1"/>
</dbReference>
<gene>
    <name evidence="5" type="ORF">MNB_SM-4-618</name>
</gene>
<dbReference type="InterPro" id="IPR035919">
    <property type="entry name" value="EAL_sf"/>
</dbReference>
<dbReference type="PROSITE" id="PS50887">
    <property type="entry name" value="GGDEF"/>
    <property type="match status" value="1"/>
</dbReference>
<sequence length="818" mass="93334">MQLDIENDDITTVLKKLQSREAILHKLESISRLGSWEIDLNTQESTWSDMSYEIYGIPKSTPANLELFFSILLPEYKKDAQTRLQNAIQSGEAISFQCQVLHSTGKCIDVLISAQVVYDEDLRPFKLLGTTQDISEQVATKTQAQELSQVMQHSSNEIYIISVETLKYLYVNQGACDALGYNESELLKMHVKDINPKLTNKEILKIRSFLEHQDYILKRTLHKRQDSSTYYVQSYLHKITYHNAPAYVLFDTDVSEIIQLELQYKKQAKVLEYIHDSVISTDKNGLITNWNKGSTTLFEYSEEAIVGKSIAEIYDKNNKYTVEELFIILNTQGNLDIEAYMLKQNSPRIICNLSLSVSRDENDNVDGYIGYIQDITAQKKTEELLKQQTELLQKQAHYDILTGLPNRALFKDRLSQAIISSKRNHAKFALFFIDLDQFKQINDSLGHHIGDEVLIQAAKRLNSVIREEDTLARLGGDEFTIILKDLQSMQSTSIVAKKIVDIMKEPIQIRTHNLYVTASIGISIYPEDATSDDNLIKFADVAMYKAKDAGRNNFQFYSADMTSQAFERVVLESSLRLAIKEEQFLVHYQPQYDTKTDKIIGMEALVRWNHPTIGLIPPLNFIPLAEETGLIIEIDKLVMSIAMKQFSLWYKQGFNPGVLSLNLAMKQLNEENFLTILLDTMKIIAFKTEWLELEVTEGQVMKNPESSIIKLNQIHDLGIEIAIDDFGTGYSSLSYLKKLPLDKIKIDRAFVKDIPEDEDDMAITKAIIALGKSLNLKLIAEGVETQEQKNFLMQNGCELIQGYLYSPPLPAEEIQKVL</sequence>